<dbReference type="SUPFAM" id="SSF50978">
    <property type="entry name" value="WD40 repeat-like"/>
    <property type="match status" value="1"/>
</dbReference>
<gene>
    <name evidence="2" type="ORF">FGIG_01060</name>
</gene>
<feature type="compositionally biased region" description="Basic and acidic residues" evidence="1">
    <location>
        <begin position="1567"/>
        <end position="1578"/>
    </location>
</feature>
<feature type="compositionally biased region" description="Basic and acidic residues" evidence="1">
    <location>
        <begin position="1545"/>
        <end position="1554"/>
    </location>
</feature>
<protein>
    <recommendedName>
        <fullName evidence="4">ELYS beta-propeller domain-containing protein</fullName>
    </recommendedName>
</protein>
<dbReference type="Proteomes" id="UP000316759">
    <property type="component" value="Unassembled WGS sequence"/>
</dbReference>
<feature type="compositionally biased region" description="Polar residues" evidence="1">
    <location>
        <begin position="1675"/>
        <end position="1692"/>
    </location>
</feature>
<keyword evidence="3" id="KW-1185">Reference proteome</keyword>
<organism evidence="2 3">
    <name type="scientific">Fasciola gigantica</name>
    <name type="common">Giant liver fluke</name>
    <dbReference type="NCBI Taxonomy" id="46835"/>
    <lineage>
        <taxon>Eukaryota</taxon>
        <taxon>Metazoa</taxon>
        <taxon>Spiralia</taxon>
        <taxon>Lophotrochozoa</taxon>
        <taxon>Platyhelminthes</taxon>
        <taxon>Trematoda</taxon>
        <taxon>Digenea</taxon>
        <taxon>Plagiorchiida</taxon>
        <taxon>Echinostomata</taxon>
        <taxon>Echinostomatoidea</taxon>
        <taxon>Fasciolidae</taxon>
        <taxon>Fasciola</taxon>
    </lineage>
</organism>
<feature type="region of interest" description="Disordered" evidence="1">
    <location>
        <begin position="1332"/>
        <end position="1376"/>
    </location>
</feature>
<evidence type="ECO:0000313" key="2">
    <source>
        <dbReference type="EMBL" id="TPP64040.1"/>
    </source>
</evidence>
<evidence type="ECO:0000256" key="1">
    <source>
        <dbReference type="SAM" id="MobiDB-lite"/>
    </source>
</evidence>
<feature type="compositionally biased region" description="Basic and acidic residues" evidence="1">
    <location>
        <begin position="1613"/>
        <end position="1631"/>
    </location>
</feature>
<dbReference type="EMBL" id="SUNJ01004933">
    <property type="protein sequence ID" value="TPP64040.1"/>
    <property type="molecule type" value="Genomic_DNA"/>
</dbReference>
<feature type="region of interest" description="Disordered" evidence="1">
    <location>
        <begin position="1545"/>
        <end position="1579"/>
    </location>
</feature>
<feature type="region of interest" description="Disordered" evidence="1">
    <location>
        <begin position="1591"/>
        <end position="1713"/>
    </location>
</feature>
<feature type="compositionally biased region" description="Polar residues" evidence="1">
    <location>
        <begin position="1642"/>
        <end position="1659"/>
    </location>
</feature>
<feature type="compositionally biased region" description="Acidic residues" evidence="1">
    <location>
        <begin position="1663"/>
        <end position="1672"/>
    </location>
</feature>
<evidence type="ECO:0008006" key="4">
    <source>
        <dbReference type="Google" id="ProtNLM"/>
    </source>
</evidence>
<dbReference type="OrthoDB" id="20729at2759"/>
<comment type="caution">
    <text evidence="2">The sequence shown here is derived from an EMBL/GenBank/DDBJ whole genome shotgun (WGS) entry which is preliminary data.</text>
</comment>
<sequence>MQPVQVDQTGSTFSSLAGFRGTPQLTFNKSASVVCLYDSQHIQCYRGPNQWSYIFSWHVASEFHAPVSHERKTVVTKDEGCVDSWRIETVEFGPNFTSSNPRLTGASTDSLLVVLANYGQNVTCLCHFPYVNNKRYFHRIYLHGLVSASEWVPSRLVESTLPISPVSSERSTMLLDTTDVHTSSHIQQNARELLPFSNGFCDLLAVGFRQGLVGVIAPFAFGQRDASFAGEFPEPVWAVAVDKTQFINMKSHLCSDGDVSTGLDENAFTYLDDSVVRWNEFQYKSVNGRVLVSLTAHSVYVSTLRFIPNTQTLVVGYSFGGWQLWSIRTLSLDAQVKLYQLHYKQRFEESSAVSGEVTYNYQSLVGLSERLYSELFAEGIDRQLSTNQLLRIQPIRTRASSAVAAANQSDAAHLVALMWTVCPGVVRVGLFDLDRWYHAQMPTQIRPDNSFFAIFDAPLPNEDAVALCGYLLDHSMESFWSRIAARERQLDVLCEPYGVTDSPQSSLQASQTIQSRTNVATASGRPAPRPVPEVCLRPSAISFSVLLVWLSRQHCPNPGGFLLARFASRQEVCLMSLNSAEYSGEKRFSPTEWLSEAWATGLLESPGLDLIEEEDLERLLQLSHQLNDHLSTLTSNTALIGFRLAYGEGFDMTLIHNVDDLEEKGSSELIGPPGKRARLHGASKSLISIDEPGTDEQIVLSPSWVLLMNCLLEQGHLSALKSIEKLAQTHGPYSPANLRFRKYWFWLRFQRLKIRFDEVAEPLFSSNLENDSTESRTLLDLDKDSFSLGAVAYQIQQLAILGDHWFDKVTQTPLTGHASTLKPKLSLVKAVETYAQYTRLVLFLCRLGLLPQLASRTNFENDLEDLNPTKNAFLLPYSSSQLMHAIGYFRERSGLDGELETPLSEALLHNCLGWTQNSPGETEPLRIWCEQEFIDSKRTSPRYPPQRVQSLCALWQLDVHDPTWSRMRAALLGFILCDATAATAASGRLVSDIENPVNSNMLAVQLCRRVLSLYARVFPAVRHMLPTLFTLWLLDRACFKEARASHLKAYVTGTQQNPWDGEQLVTLFPNQFNILKKYLQQNKQADLYSRFTPTAVDSNAHAQLVCLPFESVLNKQVTPDDLRPVGAPFLSLIRFRRAAQKFECLRDSEAPDEALLDKAERGLRDTFIQFLDVCRRAGRLGDVINLGLTVWETQVLVDHYLETRQYNVLFYCLVARKQYKSALYIYNEFLRKRYISTLSGGQTGSSGARGDSMVSLVANLLANSIPGFHMDQLSEFSERQPLIDALAHPFVTTETSEVQHKSPNFVAYRRDDAVTCPLTTAKLKVPSAQYTSQPLDSLLRPRRTASSQYNEEDRNEDERLLRRSDSSPVHRRDIDPLSESIRTSRLLDTARKSSSEFWDTFRELENLQRSCNLSMEFSLLSKSSQRNPSWAVGSLVSSQSARQSSSRHSEMFKMAGKDQLLNANSRRCKRTQSGRVVSPPRPMISARRSYHKLPLEDDHMPISILKLDEMRHSVTDENPSFEFATPLNPRVAITKLSEECQDVHEPDLSDKTHTPEPLVRPCTTALSRDDSSPHKDGISVDLETVVTDVNHETTSYPISPRKPLSACRGTSSPKDKNPGDYGIKRVHDRIPTSHSSPERPVNITQPTGHRSSPQDSKQPTVILEDDFMDLDDTASIASSMSQDNDASSFSSETPRRSMRRVKPPKRYDAAQFK</sequence>
<feature type="compositionally biased region" description="Basic and acidic residues" evidence="1">
    <location>
        <begin position="1356"/>
        <end position="1375"/>
    </location>
</feature>
<name>A0A504Z3A3_FASGI</name>
<dbReference type="STRING" id="46835.A0A504Z3A3"/>
<reference evidence="2 3" key="1">
    <citation type="submission" date="2019-04" db="EMBL/GenBank/DDBJ databases">
        <title>Annotation for the trematode Fasciola gigantica.</title>
        <authorList>
            <person name="Choi Y.-J."/>
        </authorList>
    </citation>
    <scope>NUCLEOTIDE SEQUENCE [LARGE SCALE GENOMIC DNA]</scope>
    <source>
        <strain evidence="2">Uganda_cow_1</strain>
    </source>
</reference>
<dbReference type="InterPro" id="IPR036322">
    <property type="entry name" value="WD40_repeat_dom_sf"/>
</dbReference>
<evidence type="ECO:0000313" key="3">
    <source>
        <dbReference type="Proteomes" id="UP000316759"/>
    </source>
</evidence>
<accession>A0A504Z3A3</accession>
<proteinExistence type="predicted"/>